<dbReference type="Proteomes" id="UP000427769">
    <property type="component" value="Chromosome"/>
</dbReference>
<dbReference type="AlphaFoldDB" id="A0A5K7Z367"/>
<sequence length="144" mass="16229">MFLSACSGSYGRLVRSNDVGNLFERHEVLSDHRYFVTGPQARPKAILAVHRSYTLQPGLWRPVEMTPELLKRLVDAMTDQLGFTPAIMGAGITNPEGKQIGVWYSPYSQTAIRFEPDNVIVVSLPSKDPDPFILNRGKRPVRRF</sequence>
<reference evidence="1 2" key="1">
    <citation type="submission" date="2019-11" db="EMBL/GenBank/DDBJ databases">
        <title>Comparative genomics of hydrocarbon-degrading Desulfosarcina strains.</title>
        <authorList>
            <person name="Watanabe M."/>
            <person name="Kojima H."/>
            <person name="Fukui M."/>
        </authorList>
    </citation>
    <scope>NUCLEOTIDE SEQUENCE [LARGE SCALE GENOMIC DNA]</scope>
    <source>
        <strain evidence="1 2">PP31</strain>
    </source>
</reference>
<proteinExistence type="predicted"/>
<organism evidence="1 2">
    <name type="scientific">Desulfosarcina widdelii</name>
    <dbReference type="NCBI Taxonomy" id="947919"/>
    <lineage>
        <taxon>Bacteria</taxon>
        <taxon>Pseudomonadati</taxon>
        <taxon>Thermodesulfobacteriota</taxon>
        <taxon>Desulfobacteria</taxon>
        <taxon>Desulfobacterales</taxon>
        <taxon>Desulfosarcinaceae</taxon>
        <taxon>Desulfosarcina</taxon>
    </lineage>
</organism>
<protein>
    <submittedName>
        <fullName evidence="1">Uncharacterized protein</fullName>
    </submittedName>
</protein>
<keyword evidence="2" id="KW-1185">Reference proteome</keyword>
<gene>
    <name evidence="1" type="ORF">DSCW_28350</name>
</gene>
<accession>A0A5K7Z367</accession>
<dbReference type="EMBL" id="AP021875">
    <property type="protein sequence ID" value="BBO75418.1"/>
    <property type="molecule type" value="Genomic_DNA"/>
</dbReference>
<name>A0A5K7Z367_9BACT</name>
<evidence type="ECO:0000313" key="2">
    <source>
        <dbReference type="Proteomes" id="UP000427769"/>
    </source>
</evidence>
<dbReference type="KEGG" id="dwd:DSCW_28350"/>
<evidence type="ECO:0000313" key="1">
    <source>
        <dbReference type="EMBL" id="BBO75418.1"/>
    </source>
</evidence>